<keyword evidence="2" id="KW-0472">Membrane</keyword>
<reference evidence="3 4" key="1">
    <citation type="submission" date="2018-03" db="EMBL/GenBank/DDBJ databases">
        <title>Aquarubrobacter algicola gen. nov., sp. nov., a novel actinobacterium isolated from shallow eutrophic lake during the end of cyanobacterial harmful algal blooms.</title>
        <authorList>
            <person name="Chun S.J."/>
        </authorList>
    </citation>
    <scope>NUCLEOTIDE SEQUENCE [LARGE SCALE GENOMIC DNA]</scope>
    <source>
        <strain evidence="3 4">Seoho-28</strain>
    </source>
</reference>
<evidence type="ECO:0000313" key="4">
    <source>
        <dbReference type="Proteomes" id="UP000240739"/>
    </source>
</evidence>
<gene>
    <name evidence="3" type="ORF">C7Y72_02255</name>
</gene>
<evidence type="ECO:0000256" key="1">
    <source>
        <dbReference type="SAM" id="MobiDB-lite"/>
    </source>
</evidence>
<evidence type="ECO:0000313" key="3">
    <source>
        <dbReference type="EMBL" id="PTL58562.1"/>
    </source>
</evidence>
<keyword evidence="2" id="KW-1133">Transmembrane helix</keyword>
<dbReference type="EMBL" id="PYYB01000001">
    <property type="protein sequence ID" value="PTL58562.1"/>
    <property type="molecule type" value="Genomic_DNA"/>
</dbReference>
<dbReference type="RefSeq" id="WP_107567000.1">
    <property type="nucleotide sequence ID" value="NZ_PYYB01000001.1"/>
</dbReference>
<name>A0A2T4UH47_9ACTN</name>
<comment type="caution">
    <text evidence="3">The sequence shown here is derived from an EMBL/GenBank/DDBJ whole genome shotgun (WGS) entry which is preliminary data.</text>
</comment>
<feature type="transmembrane region" description="Helical" evidence="2">
    <location>
        <begin position="20"/>
        <end position="40"/>
    </location>
</feature>
<keyword evidence="2" id="KW-0812">Transmembrane</keyword>
<dbReference type="Proteomes" id="UP000240739">
    <property type="component" value="Unassembled WGS sequence"/>
</dbReference>
<keyword evidence="4" id="KW-1185">Reference proteome</keyword>
<feature type="transmembrane region" description="Helical" evidence="2">
    <location>
        <begin position="46"/>
        <end position="65"/>
    </location>
</feature>
<accession>A0A2T4UH47</accession>
<evidence type="ECO:0000256" key="2">
    <source>
        <dbReference type="SAM" id="Phobius"/>
    </source>
</evidence>
<feature type="region of interest" description="Disordered" evidence="1">
    <location>
        <begin position="1"/>
        <end position="20"/>
    </location>
</feature>
<organism evidence="3 4">
    <name type="scientific">Paraconexibacter algicola</name>
    <dbReference type="NCBI Taxonomy" id="2133960"/>
    <lineage>
        <taxon>Bacteria</taxon>
        <taxon>Bacillati</taxon>
        <taxon>Actinomycetota</taxon>
        <taxon>Thermoleophilia</taxon>
        <taxon>Solirubrobacterales</taxon>
        <taxon>Paraconexibacteraceae</taxon>
        <taxon>Paraconexibacter</taxon>
    </lineage>
</organism>
<protein>
    <submittedName>
        <fullName evidence="3">Uncharacterized protein</fullName>
    </submittedName>
</protein>
<proteinExistence type="predicted"/>
<dbReference type="AlphaFoldDB" id="A0A2T4UH47"/>
<sequence>MGERSDTERRTGDPGDAGRASVGAYLYCVVTGLGVGAFVAEPLAGTLVGAAVGLPVALWLVPAAVRERRGQRP</sequence>
<feature type="compositionally biased region" description="Basic and acidic residues" evidence="1">
    <location>
        <begin position="1"/>
        <end position="13"/>
    </location>
</feature>